<dbReference type="InterPro" id="IPR006094">
    <property type="entry name" value="Oxid_FAD_bind_N"/>
</dbReference>
<feature type="domain" description="FAD-binding PCMH-type" evidence="7">
    <location>
        <begin position="109"/>
        <end position="290"/>
    </location>
</feature>
<evidence type="ECO:0000256" key="5">
    <source>
        <dbReference type="ARBA" id="ARBA00023002"/>
    </source>
</evidence>
<dbReference type="GO" id="GO:0071949">
    <property type="term" value="F:FAD binding"/>
    <property type="evidence" value="ECO:0007669"/>
    <property type="project" value="InterPro"/>
</dbReference>
<accession>A0A6A7B6Z2</accession>
<dbReference type="InterPro" id="IPR012951">
    <property type="entry name" value="BBE"/>
</dbReference>
<dbReference type="SUPFAM" id="SSF56176">
    <property type="entry name" value="FAD-binding/transporter-associated domain-like"/>
    <property type="match status" value="1"/>
</dbReference>
<feature type="chain" id="PRO_5025477179" evidence="6">
    <location>
        <begin position="18"/>
        <end position="558"/>
    </location>
</feature>
<dbReference type="InterPro" id="IPR050416">
    <property type="entry name" value="FAD-linked_Oxidoreductase"/>
</dbReference>
<feature type="signal peptide" evidence="6">
    <location>
        <begin position="1"/>
        <end position="17"/>
    </location>
</feature>
<dbReference type="PROSITE" id="PS51387">
    <property type="entry name" value="FAD_PCMH"/>
    <property type="match status" value="1"/>
</dbReference>
<keyword evidence="3" id="KW-0285">Flavoprotein</keyword>
<evidence type="ECO:0000313" key="8">
    <source>
        <dbReference type="EMBL" id="KAF2850038.1"/>
    </source>
</evidence>
<dbReference type="InterPro" id="IPR016169">
    <property type="entry name" value="FAD-bd_PCMH_sub2"/>
</dbReference>
<comment type="similarity">
    <text evidence="2">Belongs to the oxygen-dependent FAD-linked oxidoreductase family.</text>
</comment>
<keyword evidence="6" id="KW-0732">Signal</keyword>
<dbReference type="PANTHER" id="PTHR42973:SF39">
    <property type="entry name" value="FAD-BINDING PCMH-TYPE DOMAIN-CONTAINING PROTEIN"/>
    <property type="match status" value="1"/>
</dbReference>
<dbReference type="AlphaFoldDB" id="A0A6A7B6Z2"/>
<evidence type="ECO:0000256" key="1">
    <source>
        <dbReference type="ARBA" id="ARBA00001974"/>
    </source>
</evidence>
<dbReference type="PANTHER" id="PTHR42973">
    <property type="entry name" value="BINDING OXIDOREDUCTASE, PUTATIVE (AFU_ORTHOLOGUE AFUA_1G17690)-RELATED"/>
    <property type="match status" value="1"/>
</dbReference>
<evidence type="ECO:0000256" key="6">
    <source>
        <dbReference type="SAM" id="SignalP"/>
    </source>
</evidence>
<organism evidence="8 9">
    <name type="scientific">Plenodomus tracheiphilus IPT5</name>
    <dbReference type="NCBI Taxonomy" id="1408161"/>
    <lineage>
        <taxon>Eukaryota</taxon>
        <taxon>Fungi</taxon>
        <taxon>Dikarya</taxon>
        <taxon>Ascomycota</taxon>
        <taxon>Pezizomycotina</taxon>
        <taxon>Dothideomycetes</taxon>
        <taxon>Pleosporomycetidae</taxon>
        <taxon>Pleosporales</taxon>
        <taxon>Pleosporineae</taxon>
        <taxon>Leptosphaeriaceae</taxon>
        <taxon>Plenodomus</taxon>
    </lineage>
</organism>
<protein>
    <submittedName>
        <fullName evidence="8">FAD-binding domain-containing protein</fullName>
    </submittedName>
</protein>
<evidence type="ECO:0000256" key="2">
    <source>
        <dbReference type="ARBA" id="ARBA00005466"/>
    </source>
</evidence>
<dbReference type="OrthoDB" id="9983560at2759"/>
<evidence type="ECO:0000313" key="9">
    <source>
        <dbReference type="Proteomes" id="UP000799423"/>
    </source>
</evidence>
<dbReference type="Pfam" id="PF08031">
    <property type="entry name" value="BBE"/>
    <property type="match status" value="1"/>
</dbReference>
<dbReference type="InterPro" id="IPR036318">
    <property type="entry name" value="FAD-bd_PCMH-like_sf"/>
</dbReference>
<proteinExistence type="inferred from homology"/>
<keyword evidence="4" id="KW-0274">FAD</keyword>
<reference evidence="8" key="1">
    <citation type="submission" date="2020-01" db="EMBL/GenBank/DDBJ databases">
        <authorList>
            <consortium name="DOE Joint Genome Institute"/>
            <person name="Haridas S."/>
            <person name="Albert R."/>
            <person name="Binder M."/>
            <person name="Bloem J."/>
            <person name="Labutti K."/>
            <person name="Salamov A."/>
            <person name="Andreopoulos B."/>
            <person name="Baker S.E."/>
            <person name="Barry K."/>
            <person name="Bills G."/>
            <person name="Bluhm B.H."/>
            <person name="Cannon C."/>
            <person name="Castanera R."/>
            <person name="Culley D.E."/>
            <person name="Daum C."/>
            <person name="Ezra D."/>
            <person name="Gonzalez J.B."/>
            <person name="Henrissat B."/>
            <person name="Kuo A."/>
            <person name="Liang C."/>
            <person name="Lipzen A."/>
            <person name="Lutzoni F."/>
            <person name="Magnuson J."/>
            <person name="Mondo S."/>
            <person name="Nolan M."/>
            <person name="Ohm R."/>
            <person name="Pangilinan J."/>
            <person name="Park H.-J."/>
            <person name="Ramirez L."/>
            <person name="Alfaro M."/>
            <person name="Sun H."/>
            <person name="Tritt A."/>
            <person name="Yoshinaga Y."/>
            <person name="Zwiers L.-H."/>
            <person name="Turgeon B.G."/>
            <person name="Goodwin S.B."/>
            <person name="Spatafora J.W."/>
            <person name="Crous P.W."/>
            <person name="Grigoriev I.V."/>
        </authorList>
    </citation>
    <scope>NUCLEOTIDE SEQUENCE</scope>
    <source>
        <strain evidence="8">IPT5</strain>
    </source>
</reference>
<evidence type="ECO:0000259" key="7">
    <source>
        <dbReference type="PROSITE" id="PS51387"/>
    </source>
</evidence>
<dbReference type="InterPro" id="IPR016166">
    <property type="entry name" value="FAD-bd_PCMH"/>
</dbReference>
<name>A0A6A7B6Z2_9PLEO</name>
<keyword evidence="5" id="KW-0560">Oxidoreductase</keyword>
<dbReference type="Gene3D" id="3.30.465.10">
    <property type="match status" value="2"/>
</dbReference>
<gene>
    <name evidence="8" type="ORF">T440DRAFT_468740</name>
</gene>
<evidence type="ECO:0000256" key="3">
    <source>
        <dbReference type="ARBA" id="ARBA00022630"/>
    </source>
</evidence>
<sequence length="558" mass="60273">MYFSLLTFLALTTGALGAEKNCKCFPGDSCWPSDKEWSAFNATVGGRLIKTVPLGSQCHDPNYDEALCQQLQKEWLFSPVHVDSSSSIQAPIFANASCDPFTPRSTPCLLGNYVTYSVNVTGSKDVAATLKFAKKKNIRLVIRNTGHDYVGRSTGAGSLAIWTHNLRSTEVQDWCDDEYCGKALKMGSGALGSDAFLKAGANNLTVVTGECPTVGLAGGYTQSGGHSPLSSTFGLGADNTLAFEVVTADGELVTASRTSSKHSDLFWALSGAGAGNYGVVVSMTVRAHPEAITTGANFTIADPSLNYSAIHRAWHAALPAIVDSGLQITYYTAANVVGALTITGYNRTKSDVQKALAPFIKSISYMNYTVKPDYAEFSSYHDYYLHTYGPLPGGAFGAAGEWLMGGRLLLRQQLQSVGPMLDKVHNLGVVQLGQAQNVARFATPKVRAVLPQWRDTVVMSSYVLPWSFQVPFANMSATQDFITDTVMPIVEAATPGAGAYINEADFQEKNWQTTFFGANYKKLLDIKHKYDPKGLFYNSIAVASEKWAKQSDGRLCRT</sequence>
<dbReference type="Proteomes" id="UP000799423">
    <property type="component" value="Unassembled WGS sequence"/>
</dbReference>
<dbReference type="GO" id="GO:0016491">
    <property type="term" value="F:oxidoreductase activity"/>
    <property type="evidence" value="ECO:0007669"/>
    <property type="project" value="UniProtKB-KW"/>
</dbReference>
<dbReference type="Gene3D" id="3.40.462.20">
    <property type="match status" value="1"/>
</dbReference>
<comment type="cofactor">
    <cofactor evidence="1">
        <name>FAD</name>
        <dbReference type="ChEBI" id="CHEBI:57692"/>
    </cofactor>
</comment>
<evidence type="ECO:0000256" key="4">
    <source>
        <dbReference type="ARBA" id="ARBA00022827"/>
    </source>
</evidence>
<dbReference type="EMBL" id="MU006308">
    <property type="protein sequence ID" value="KAF2850038.1"/>
    <property type="molecule type" value="Genomic_DNA"/>
</dbReference>
<keyword evidence="9" id="KW-1185">Reference proteome</keyword>
<dbReference type="Pfam" id="PF01565">
    <property type="entry name" value="FAD_binding_4"/>
    <property type="match status" value="1"/>
</dbReference>